<keyword evidence="3" id="KW-1133">Transmembrane helix</keyword>
<dbReference type="AlphaFoldDB" id="A0A1B1YAT0"/>
<feature type="transmembrane region" description="Helical" evidence="3">
    <location>
        <begin position="59"/>
        <end position="77"/>
    </location>
</feature>
<dbReference type="Pfam" id="PF02632">
    <property type="entry name" value="BioY"/>
    <property type="match status" value="1"/>
</dbReference>
<dbReference type="GO" id="GO:0015225">
    <property type="term" value="F:biotin transmembrane transporter activity"/>
    <property type="evidence" value="ECO:0007669"/>
    <property type="project" value="UniProtKB-UniRule"/>
</dbReference>
<evidence type="ECO:0000313" key="4">
    <source>
        <dbReference type="EMBL" id="ANW97881.1"/>
    </source>
</evidence>
<keyword evidence="2" id="KW-0813">Transport</keyword>
<dbReference type="PIRSF" id="PIRSF016661">
    <property type="entry name" value="BioY"/>
    <property type="match status" value="1"/>
</dbReference>
<keyword evidence="3" id="KW-0812">Transmembrane</keyword>
<evidence type="ECO:0000256" key="1">
    <source>
        <dbReference type="ARBA" id="ARBA00010692"/>
    </source>
</evidence>
<organism evidence="4 5">
    <name type="scientific">Thermoclostridium stercorarium subsp. thermolacticum DSM 2910</name>
    <dbReference type="NCBI Taxonomy" id="1121336"/>
    <lineage>
        <taxon>Bacteria</taxon>
        <taxon>Bacillati</taxon>
        <taxon>Bacillota</taxon>
        <taxon>Clostridia</taxon>
        <taxon>Eubacteriales</taxon>
        <taxon>Oscillospiraceae</taxon>
        <taxon>Thermoclostridium</taxon>
    </lineage>
</organism>
<feature type="transmembrane region" description="Helical" evidence="3">
    <location>
        <begin position="34"/>
        <end position="52"/>
    </location>
</feature>
<dbReference type="PANTHER" id="PTHR34295:SF1">
    <property type="entry name" value="BIOTIN TRANSPORTER BIOY"/>
    <property type="match status" value="1"/>
</dbReference>
<keyword evidence="2 3" id="KW-0472">Membrane</keyword>
<feature type="transmembrane region" description="Helical" evidence="3">
    <location>
        <begin position="83"/>
        <end position="102"/>
    </location>
</feature>
<accession>A0A1B1YAT0</accession>
<dbReference type="InterPro" id="IPR003784">
    <property type="entry name" value="BioY"/>
</dbReference>
<evidence type="ECO:0000256" key="2">
    <source>
        <dbReference type="PIRNR" id="PIRNR016661"/>
    </source>
</evidence>
<keyword evidence="2" id="KW-1003">Cell membrane</keyword>
<dbReference type="PANTHER" id="PTHR34295">
    <property type="entry name" value="BIOTIN TRANSPORTER BIOY"/>
    <property type="match status" value="1"/>
</dbReference>
<feature type="transmembrane region" description="Helical" evidence="3">
    <location>
        <begin position="122"/>
        <end position="143"/>
    </location>
</feature>
<dbReference type="RefSeq" id="WP_015358087.1">
    <property type="nucleotide sequence ID" value="NZ_CP014672.1"/>
</dbReference>
<evidence type="ECO:0000313" key="5">
    <source>
        <dbReference type="Proteomes" id="UP000092971"/>
    </source>
</evidence>
<dbReference type="Gene3D" id="1.10.1760.20">
    <property type="match status" value="1"/>
</dbReference>
<dbReference type="Proteomes" id="UP000092971">
    <property type="component" value="Chromosome"/>
</dbReference>
<comment type="subcellular location">
    <subcellularLocation>
        <location evidence="2">Cell membrane</location>
        <topology evidence="2">Multi-pass membrane protein</topology>
    </subcellularLocation>
</comment>
<feature type="transmembrane region" description="Helical" evidence="3">
    <location>
        <begin position="149"/>
        <end position="178"/>
    </location>
</feature>
<gene>
    <name evidence="4" type="ORF">CSTERTH_01925</name>
</gene>
<sequence>MMIRRVNTKNMILTAFFTALIAVGAFIKIPNPFFPVPFTLQGVFCALAGLLLGSKYGSLAVTVYIIMGLLGLPVFTAPAGPQYIFQPTFGFLLGFIATAYIIGKVSELNEEFTYTKAFASSYAGLFVQYALGISYMYVIYNFYNKSPIGFWALVSAMSLYFLKDIILYSVVASVSVVLRKSLSPILQER</sequence>
<proteinExistence type="inferred from homology"/>
<protein>
    <recommendedName>
        <fullName evidence="2">Biotin transporter</fullName>
    </recommendedName>
</protein>
<name>A0A1B1YAT0_THEST</name>
<comment type="similarity">
    <text evidence="1 2">Belongs to the BioY family.</text>
</comment>
<dbReference type="GO" id="GO:0005886">
    <property type="term" value="C:plasma membrane"/>
    <property type="evidence" value="ECO:0007669"/>
    <property type="project" value="UniProtKB-SubCell"/>
</dbReference>
<reference evidence="4 5" key="1">
    <citation type="submission" date="2016-02" db="EMBL/GenBank/DDBJ databases">
        <title>Comparison of Clostridium stercorarium subspecies using comparative genomics and transcriptomics.</title>
        <authorList>
            <person name="Schellenberg J."/>
            <person name="Thallinger G."/>
            <person name="Levin D.B."/>
            <person name="Zhang X."/>
            <person name="Alvare G."/>
            <person name="Fristensky B."/>
            <person name="Sparling R."/>
        </authorList>
    </citation>
    <scope>NUCLEOTIDE SEQUENCE [LARGE SCALE GENOMIC DNA]</scope>
    <source>
        <strain evidence="4 5">DSM 2910</strain>
    </source>
</reference>
<evidence type="ECO:0000256" key="3">
    <source>
        <dbReference type="SAM" id="Phobius"/>
    </source>
</evidence>
<dbReference type="EMBL" id="CP014672">
    <property type="protein sequence ID" value="ANW97881.1"/>
    <property type="molecule type" value="Genomic_DNA"/>
</dbReference>